<dbReference type="KEGG" id="tet:TTHERM_00300300"/>
<proteinExistence type="predicted"/>
<feature type="compositionally biased region" description="Basic residues" evidence="1">
    <location>
        <begin position="1"/>
        <end position="23"/>
    </location>
</feature>
<dbReference type="GO" id="GO:0005737">
    <property type="term" value="C:cytoplasm"/>
    <property type="evidence" value="ECO:0007669"/>
    <property type="project" value="TreeGrafter"/>
</dbReference>
<sequence length="397" mass="46753">MIQNKYKKKIKSDKRKLKKKYMGKKTNQTEKTQQKSVQKQQPKKQKKISKQKQYSQKQTVKSSKNKQKQQIKIIKVQKSAKNSIKKTSPKVSKKSQTKNKTQSIVSRLSINEGNIPKQYALIKQELLSCREIVDTELINTKHGYHIIKKSLKGQCRAEDIQKEIKQRTIKQDKIMKKNKLEQGMIDIVFCCNTIGISQFQKQIKNSIYQMMQVITKKYYNQPISVRFGFVAYRDHWDITQTYVTCTYDLDQKANIKKFVQSIKELNWGLGALDGLYMASKYISWRDNTIIPSLRYIFHLVNSNPNCKQNGFDNEKPCKCGLDVDQVAEIINNRQIHYRYIDCHYFHQKSKIDEMKTILKNKLNDYEECKLFEASQMDLRFQDITLGPQLFQPAPNYL</sequence>
<dbReference type="GO" id="GO:0004674">
    <property type="term" value="F:protein serine/threonine kinase activity"/>
    <property type="evidence" value="ECO:0007669"/>
    <property type="project" value="TreeGrafter"/>
</dbReference>
<feature type="compositionally biased region" description="Basic residues" evidence="1">
    <location>
        <begin position="83"/>
        <end position="97"/>
    </location>
</feature>
<organism evidence="2 3">
    <name type="scientific">Tetrahymena thermophila (strain SB210)</name>
    <dbReference type="NCBI Taxonomy" id="312017"/>
    <lineage>
        <taxon>Eukaryota</taxon>
        <taxon>Sar</taxon>
        <taxon>Alveolata</taxon>
        <taxon>Ciliophora</taxon>
        <taxon>Intramacronucleata</taxon>
        <taxon>Oligohymenophorea</taxon>
        <taxon>Hymenostomatida</taxon>
        <taxon>Tetrahymenina</taxon>
        <taxon>Tetrahymenidae</taxon>
        <taxon>Tetrahymena</taxon>
    </lineage>
</organism>
<feature type="compositionally biased region" description="Basic residues" evidence="1">
    <location>
        <begin position="41"/>
        <end position="50"/>
    </location>
</feature>
<evidence type="ECO:0000313" key="3">
    <source>
        <dbReference type="Proteomes" id="UP000009168"/>
    </source>
</evidence>
<evidence type="ECO:0000313" key="2">
    <source>
        <dbReference type="EMBL" id="EAS04312.3"/>
    </source>
</evidence>
<feature type="region of interest" description="Disordered" evidence="1">
    <location>
        <begin position="1"/>
        <end position="103"/>
    </location>
</feature>
<dbReference type="InParanoid" id="I7M3U4"/>
<dbReference type="Proteomes" id="UP000009168">
    <property type="component" value="Unassembled WGS sequence"/>
</dbReference>
<dbReference type="RefSeq" id="XP_001024557.3">
    <property type="nucleotide sequence ID" value="XM_001024557.3"/>
</dbReference>
<feature type="compositionally biased region" description="Low complexity" evidence="1">
    <location>
        <begin position="51"/>
        <end position="62"/>
    </location>
</feature>
<dbReference type="PANTHER" id="PTHR47763:SF1">
    <property type="entry name" value="DUF659 DOMAIN-CONTAINING PROTEIN"/>
    <property type="match status" value="1"/>
</dbReference>
<dbReference type="InterPro" id="IPR052969">
    <property type="entry name" value="Thr-specific_kinase-like"/>
</dbReference>
<dbReference type="AlphaFoldDB" id="I7M3U4"/>
<reference evidence="3" key="1">
    <citation type="journal article" date="2006" name="PLoS Biol.">
        <title>Macronuclear genome sequence of the ciliate Tetrahymena thermophila, a model eukaryote.</title>
        <authorList>
            <person name="Eisen J.A."/>
            <person name="Coyne R.S."/>
            <person name="Wu M."/>
            <person name="Wu D."/>
            <person name="Thiagarajan M."/>
            <person name="Wortman J.R."/>
            <person name="Badger J.H."/>
            <person name="Ren Q."/>
            <person name="Amedeo P."/>
            <person name="Jones K.M."/>
            <person name="Tallon L.J."/>
            <person name="Delcher A.L."/>
            <person name="Salzberg S.L."/>
            <person name="Silva J.C."/>
            <person name="Haas B.J."/>
            <person name="Majoros W.H."/>
            <person name="Farzad M."/>
            <person name="Carlton J.M."/>
            <person name="Smith R.K. Jr."/>
            <person name="Garg J."/>
            <person name="Pearlman R.E."/>
            <person name="Karrer K.M."/>
            <person name="Sun L."/>
            <person name="Manning G."/>
            <person name="Elde N.C."/>
            <person name="Turkewitz A.P."/>
            <person name="Asai D.J."/>
            <person name="Wilkes D.E."/>
            <person name="Wang Y."/>
            <person name="Cai H."/>
            <person name="Collins K."/>
            <person name="Stewart B.A."/>
            <person name="Lee S.R."/>
            <person name="Wilamowska K."/>
            <person name="Weinberg Z."/>
            <person name="Ruzzo W.L."/>
            <person name="Wloga D."/>
            <person name="Gaertig J."/>
            <person name="Frankel J."/>
            <person name="Tsao C.-C."/>
            <person name="Gorovsky M.A."/>
            <person name="Keeling P.J."/>
            <person name="Waller R.F."/>
            <person name="Patron N.J."/>
            <person name="Cherry J.M."/>
            <person name="Stover N.A."/>
            <person name="Krieger C.J."/>
            <person name="del Toro C."/>
            <person name="Ryder H.F."/>
            <person name="Williamson S.C."/>
            <person name="Barbeau R.A."/>
            <person name="Hamilton E.P."/>
            <person name="Orias E."/>
        </authorList>
    </citation>
    <scope>NUCLEOTIDE SEQUENCE [LARGE SCALE GENOMIC DNA]</scope>
    <source>
        <strain evidence="3">SB210</strain>
    </source>
</reference>
<keyword evidence="3" id="KW-1185">Reference proteome</keyword>
<name>I7M3U4_TETTS</name>
<dbReference type="InterPro" id="IPR036465">
    <property type="entry name" value="vWFA_dom_sf"/>
</dbReference>
<feature type="compositionally biased region" description="Low complexity" evidence="1">
    <location>
        <begin position="70"/>
        <end position="81"/>
    </location>
</feature>
<dbReference type="SUPFAM" id="SSF53300">
    <property type="entry name" value="vWA-like"/>
    <property type="match status" value="1"/>
</dbReference>
<gene>
    <name evidence="2" type="ORF">TTHERM_00300300</name>
</gene>
<dbReference type="GeneID" id="7838367"/>
<feature type="compositionally biased region" description="Low complexity" evidence="1">
    <location>
        <begin position="24"/>
        <end position="40"/>
    </location>
</feature>
<accession>I7M3U4</accession>
<protein>
    <submittedName>
        <fullName evidence="2">Uncharacterized protein</fullName>
    </submittedName>
</protein>
<evidence type="ECO:0000256" key="1">
    <source>
        <dbReference type="SAM" id="MobiDB-lite"/>
    </source>
</evidence>
<dbReference type="PANTHER" id="PTHR47763">
    <property type="entry name" value="ALPHA-PROTEIN KINASE VWKA"/>
    <property type="match status" value="1"/>
</dbReference>
<dbReference type="EMBL" id="GG662449">
    <property type="protein sequence ID" value="EAS04312.3"/>
    <property type="molecule type" value="Genomic_DNA"/>
</dbReference>